<feature type="region of interest" description="Disordered" evidence="1">
    <location>
        <begin position="821"/>
        <end position="882"/>
    </location>
</feature>
<feature type="compositionally biased region" description="Polar residues" evidence="1">
    <location>
        <begin position="1123"/>
        <end position="1133"/>
    </location>
</feature>
<gene>
    <name evidence="4" type="primary">SPOCD1</name>
</gene>
<dbReference type="SMART" id="SM00510">
    <property type="entry name" value="TFS2M"/>
    <property type="match status" value="1"/>
</dbReference>
<dbReference type="Pfam" id="PF07744">
    <property type="entry name" value="SPOC"/>
    <property type="match status" value="1"/>
</dbReference>
<dbReference type="Pfam" id="PF07500">
    <property type="entry name" value="TFIIS_M"/>
    <property type="match status" value="1"/>
</dbReference>
<feature type="region of interest" description="Disordered" evidence="1">
    <location>
        <begin position="175"/>
        <end position="199"/>
    </location>
</feature>
<dbReference type="GO" id="GO:0006351">
    <property type="term" value="P:DNA-templated transcription"/>
    <property type="evidence" value="ECO:0007669"/>
    <property type="project" value="InterPro"/>
</dbReference>
<feature type="region of interest" description="Disordered" evidence="1">
    <location>
        <begin position="657"/>
        <end position="681"/>
    </location>
</feature>
<dbReference type="KEGG" id="pcw:110206023"/>
<evidence type="ECO:0000259" key="2">
    <source>
        <dbReference type="PROSITE" id="PS51321"/>
    </source>
</evidence>
<dbReference type="InParanoid" id="A0A6P5K0N2"/>
<dbReference type="InterPro" id="IPR003618">
    <property type="entry name" value="TFIIS_cen_dom"/>
</dbReference>
<dbReference type="SUPFAM" id="SSF46942">
    <property type="entry name" value="Elongation factor TFIIS domain 2"/>
    <property type="match status" value="1"/>
</dbReference>
<keyword evidence="3" id="KW-1185">Reference proteome</keyword>
<accession>A0A6P5K0N2</accession>
<dbReference type="GeneID" id="110206023"/>
<feature type="region of interest" description="Disordered" evidence="1">
    <location>
        <begin position="280"/>
        <end position="327"/>
    </location>
</feature>
<feature type="compositionally biased region" description="Polar residues" evidence="1">
    <location>
        <begin position="537"/>
        <end position="549"/>
    </location>
</feature>
<dbReference type="CTD" id="90853"/>
<dbReference type="PANTHER" id="PTHR11477:SF18">
    <property type="entry name" value="SPOC DOMAIN-CONTAINING PROTEIN 1"/>
    <property type="match status" value="1"/>
</dbReference>
<feature type="compositionally biased region" description="Basic and acidic residues" evidence="1">
    <location>
        <begin position="596"/>
        <end position="613"/>
    </location>
</feature>
<feature type="domain" description="TFIIS central" evidence="2">
    <location>
        <begin position="883"/>
        <end position="1003"/>
    </location>
</feature>
<feature type="compositionally biased region" description="Basic and acidic residues" evidence="1">
    <location>
        <begin position="1056"/>
        <end position="1066"/>
    </location>
</feature>
<reference evidence="4" key="1">
    <citation type="submission" date="2025-08" db="UniProtKB">
        <authorList>
            <consortium name="RefSeq"/>
        </authorList>
    </citation>
    <scope>IDENTIFICATION</scope>
    <source>
        <tissue evidence="4">Spleen</tissue>
    </source>
</reference>
<evidence type="ECO:0000313" key="4">
    <source>
        <dbReference type="RefSeq" id="XP_020838674.1"/>
    </source>
</evidence>
<feature type="region of interest" description="Disordered" evidence="1">
    <location>
        <begin position="734"/>
        <end position="763"/>
    </location>
</feature>
<protein>
    <submittedName>
        <fullName evidence="4">LOW QUALITY PROTEIN: SPOC domain-containing protein 1</fullName>
    </submittedName>
</protein>
<dbReference type="InterPro" id="IPR012921">
    <property type="entry name" value="SPOC_C"/>
</dbReference>
<dbReference type="Proteomes" id="UP000515140">
    <property type="component" value="Unplaced"/>
</dbReference>
<feature type="region of interest" description="Disordered" evidence="1">
    <location>
        <begin position="519"/>
        <end position="613"/>
    </location>
</feature>
<evidence type="ECO:0000313" key="3">
    <source>
        <dbReference type="Proteomes" id="UP000515140"/>
    </source>
</evidence>
<name>A0A6P5K0N2_PHACI</name>
<feature type="compositionally biased region" description="Basic and acidic residues" evidence="1">
    <location>
        <begin position="821"/>
        <end position="832"/>
    </location>
</feature>
<dbReference type="Gene3D" id="1.10.472.30">
    <property type="entry name" value="Transcription elongation factor S-II, central domain"/>
    <property type="match status" value="1"/>
</dbReference>
<dbReference type="GO" id="GO:0005634">
    <property type="term" value="C:nucleus"/>
    <property type="evidence" value="ECO:0007669"/>
    <property type="project" value="TreeGrafter"/>
</dbReference>
<dbReference type="PROSITE" id="PS51321">
    <property type="entry name" value="TFIIS_CENTRAL"/>
    <property type="match status" value="1"/>
</dbReference>
<dbReference type="RefSeq" id="XP_020838674.1">
    <property type="nucleotide sequence ID" value="XM_020983015.1"/>
</dbReference>
<proteinExistence type="predicted"/>
<feature type="compositionally biased region" description="Basic and acidic residues" evidence="1">
    <location>
        <begin position="550"/>
        <end position="559"/>
    </location>
</feature>
<feature type="compositionally biased region" description="Basic residues" evidence="1">
    <location>
        <begin position="285"/>
        <end position="295"/>
    </location>
</feature>
<dbReference type="CDD" id="cd21540">
    <property type="entry name" value="SPOC_SPOCD1"/>
    <property type="match status" value="1"/>
</dbReference>
<organism evidence="3 4">
    <name type="scientific">Phascolarctos cinereus</name>
    <name type="common">Koala</name>
    <dbReference type="NCBI Taxonomy" id="38626"/>
    <lineage>
        <taxon>Eukaryota</taxon>
        <taxon>Metazoa</taxon>
        <taxon>Chordata</taxon>
        <taxon>Craniata</taxon>
        <taxon>Vertebrata</taxon>
        <taxon>Euteleostomi</taxon>
        <taxon>Mammalia</taxon>
        <taxon>Metatheria</taxon>
        <taxon>Diprotodontia</taxon>
        <taxon>Phascolarctidae</taxon>
        <taxon>Phascolarctos</taxon>
    </lineage>
</organism>
<feature type="compositionally biased region" description="Polar residues" evidence="1">
    <location>
        <begin position="581"/>
        <end position="595"/>
    </location>
</feature>
<feature type="region of interest" description="Disordered" evidence="1">
    <location>
        <begin position="1035"/>
        <end position="1066"/>
    </location>
</feature>
<sequence length="1574" mass="170836">MSRDGEGEDAFFPKDVLLYSPDSGPFMEETEVGSSVLSWTWEQRTASSQWSLESEASRSAPLAMACQDDSNLAGKALQDSQTVRGGTGPEACVPGPDRQAQEEGKDALLFPDLHVQPPLAPMERKAQFLKKLHVALHDILAENWGKKLSQVAQSSGPTGKGERLLGVESCPALQEIPGEGLPGERGPPGADQRHPNNHVENSSEMKWLTPLAFPECLSEVCEQGIFSRLALGQENCVDCPLDACEVAEEGEQVKRQQPDASPLSPSWVLERANKNNRLWTNFREVRKRRKPRKKNPGRDERGRDYRGPAQSAGRADPKTPGNPFLNSSREACGEMGGVAGTSLMAKTEPKLMGKTQQRTCQQKALPTYPASSSLCGPTDPLLLKRTGSRKASGCAPTGCQRGTVTATSAAEALGPPGRPAIPSVMPVSKTSWKSPDQCPPAAPCDPLTLTSFSRLSGEISTEHEDLGFAMVPKAVTEDDGTYLSDSAEELESAVGKGVVGASDANRQVMLGLPARPQGFCTTSQPRGQAGLGFPLAKSSSKGLVASGTSRDPEVAETSRRPSRHRQNRSRAGEKPRRGALSSAQQRGRNGGSRTRNVGDREPARGSRSREEEERILPRLPRGVKLVCYLGSGSSVRLLGAVSQAWEATKPPQLEELEDLSEAGSEAPSQRSQLPSCWAKGPQQARGAATSLPSLFPFEWEYQRIAVLPRPRTLDPAGSLSDPYQVILGREEQQPAMNSRTLVRSRGKAVSSASDEGCETDGSSEWRCPVGGWRHRTGTWMRPGYVDLGGSYLEVAVKSVGASEIPKREGRVREENRALQARKDVFSEGEKKPLSQLGRASVPMPAEKPLNPAEPKVREQKRRLPKEKPPSAPGPSLQLSGEQVRSAVAESLREVLLKRLQEPADLAVGEEAVRGIAANIEAAIFELMQCTDYRYKTKYRSLVFNLRDPRNKDLFLQVIRGDITPQGLVRMSATELASQELAEWRDREVKHGLEIIEKQQREAPRCRVTKVTHKGEIEIHPDVDQTLTLEDLTEPASRLDLSLRPQPGAAESQSGRDTTEQHESHFLDPDCRVCMGWEAPRGGRGFNAPRSTPLSRSRVTSNPQKLPSPASLPRVDTSLPGMSKSRTGTQTQPQDRPELASCLRQVLKPKALQGQPLWEGALEMFSIKRFTTKAFLVHGYSSQLIQALPKVIYSAGCVLPEAVWDYLDSIWPSEAKDVSVVRLCPRGARDAQNYNMLYSYLNNKQRYGMVASEHLDMFLVPLPAFQPVPPKLRPLGGPEIEGGPWSLSVRGQPCTFGPDELVERSAVPWEKTASGLEVTHCSLVLGLILPKVPPPGDSRLNGASPLQKKRKTVTFKEPVETKCYSLGFRRPHRVSKPGPSWAPESSLEGPPAWEGISDDFLEEVAGHVEQEQPDGGRGPYGLSFCCRHEASGPGPDGSCPLGSLAPPDPLPAWGQFGASGRIRGQRAQPFVDGVGPGLVPLGAPLHPECGGLSQELGALASSSWLACSTLAAPRLWPWPQCPTCSPTLRLPTATMPILTMLPPPVPTLLLCALPLTPLSSLPGKPCLSSSTSRPW</sequence>
<dbReference type="InterPro" id="IPR036575">
    <property type="entry name" value="TFIIS_cen_dom_sf"/>
</dbReference>
<feature type="compositionally biased region" description="Basic and acidic residues" evidence="1">
    <location>
        <begin position="296"/>
        <end position="306"/>
    </location>
</feature>
<evidence type="ECO:0000256" key="1">
    <source>
        <dbReference type="SAM" id="MobiDB-lite"/>
    </source>
</evidence>
<feature type="region of interest" description="Disordered" evidence="1">
    <location>
        <begin position="250"/>
        <end position="269"/>
    </location>
</feature>
<dbReference type="FunCoup" id="A0A6P5K0N2">
    <property type="interactions" value="359"/>
</dbReference>
<dbReference type="PANTHER" id="PTHR11477">
    <property type="entry name" value="TRANSCRIPTION FACTOR S-II ZINC FINGER DOMAIN-CONTAINING PROTEIN"/>
    <property type="match status" value="1"/>
</dbReference>
<feature type="region of interest" description="Disordered" evidence="1">
    <location>
        <begin position="80"/>
        <end position="101"/>
    </location>
</feature>
<feature type="compositionally biased region" description="Polar residues" evidence="1">
    <location>
        <begin position="1088"/>
        <end position="1104"/>
    </location>
</feature>
<feature type="region of interest" description="Disordered" evidence="1">
    <location>
        <begin position="1081"/>
        <end position="1136"/>
    </location>
</feature>